<evidence type="ECO:0000313" key="3">
    <source>
        <dbReference type="EMBL" id="SHO79101.1"/>
    </source>
</evidence>
<feature type="coiled-coil region" evidence="1">
    <location>
        <begin position="158"/>
        <end position="185"/>
    </location>
</feature>
<accession>A0A1M8A9K3</accession>
<keyword evidence="1" id="KW-0175">Coiled coil</keyword>
<evidence type="ECO:0000313" key="4">
    <source>
        <dbReference type="Proteomes" id="UP000186303"/>
    </source>
</evidence>
<dbReference type="EMBL" id="LT671825">
    <property type="protein sequence ID" value="SHO79101.1"/>
    <property type="molecule type" value="Genomic_DNA"/>
</dbReference>
<keyword evidence="4" id="KW-1185">Reference proteome</keyword>
<evidence type="ECO:0000256" key="1">
    <source>
        <dbReference type="SAM" id="Coils"/>
    </source>
</evidence>
<organism evidence="3 4">
    <name type="scientific">Malassezia sympodialis (strain ATCC 42132)</name>
    <name type="common">Atopic eczema-associated yeast</name>
    <dbReference type="NCBI Taxonomy" id="1230383"/>
    <lineage>
        <taxon>Eukaryota</taxon>
        <taxon>Fungi</taxon>
        <taxon>Dikarya</taxon>
        <taxon>Basidiomycota</taxon>
        <taxon>Ustilaginomycotina</taxon>
        <taxon>Malasseziomycetes</taxon>
        <taxon>Malasseziales</taxon>
        <taxon>Malasseziaceae</taxon>
        <taxon>Malassezia</taxon>
    </lineage>
</organism>
<feature type="region of interest" description="Disordered" evidence="2">
    <location>
        <begin position="107"/>
        <end position="145"/>
    </location>
</feature>
<evidence type="ECO:0000256" key="2">
    <source>
        <dbReference type="SAM" id="MobiDB-lite"/>
    </source>
</evidence>
<proteinExistence type="predicted"/>
<feature type="region of interest" description="Disordered" evidence="2">
    <location>
        <begin position="1"/>
        <end position="26"/>
    </location>
</feature>
<dbReference type="Proteomes" id="UP000186303">
    <property type="component" value="Chromosome 5"/>
</dbReference>
<gene>
    <name evidence="3" type="ORF">MSYG_3450</name>
</gene>
<name>A0A1M8A9K3_MALS4</name>
<feature type="compositionally biased region" description="Basic and acidic residues" evidence="2">
    <location>
        <begin position="116"/>
        <end position="132"/>
    </location>
</feature>
<dbReference type="OrthoDB" id="3362495at2759"/>
<dbReference type="VEuPathDB" id="FungiDB:MSYG_3450"/>
<reference evidence="4" key="1">
    <citation type="journal article" date="2017" name="Nucleic Acids Res.">
        <title>Proteogenomics produces comprehensive and highly accurate protein-coding gene annotation in a complete genome assembly of Malassezia sympodialis.</title>
        <authorList>
            <person name="Zhu Y."/>
            <person name="Engstroem P.G."/>
            <person name="Tellgren-Roth C."/>
            <person name="Baudo C.D."/>
            <person name="Kennell J.C."/>
            <person name="Sun S."/>
            <person name="Billmyre R.B."/>
            <person name="Schroeder M.S."/>
            <person name="Andersson A."/>
            <person name="Holm T."/>
            <person name="Sigurgeirsson B."/>
            <person name="Wu G."/>
            <person name="Sankaranarayanan S.R."/>
            <person name="Siddharthan R."/>
            <person name="Sanyal K."/>
            <person name="Lundeberg J."/>
            <person name="Nystedt B."/>
            <person name="Boekhout T."/>
            <person name="Dawson T.L. Jr."/>
            <person name="Heitman J."/>
            <person name="Scheynius A."/>
            <person name="Lehtioe J."/>
        </authorList>
    </citation>
    <scope>NUCLEOTIDE SEQUENCE [LARGE SCALE GENOMIC DNA]</scope>
    <source>
        <strain evidence="4">ATCC 42132</strain>
    </source>
</reference>
<protein>
    <submittedName>
        <fullName evidence="3">Uncharacterized protein</fullName>
    </submittedName>
</protein>
<dbReference type="AlphaFoldDB" id="A0A1M8A9K3"/>
<sequence length="245" mass="26411">MESSVPCESGAVGRSESLPSSLTATPDLDRASFLSDDIGTPASARIAADRALLTGTHTLDLGLGQREALMSYLDAKEPLLPFFETMESKPAPVGAGYPPGWLSLASLSPCDSPSTQDDHTPPPKRLRVDQPESHTPILPRSSVPPVRAPRTEALRAWLLERRGQLQQAQAQVRQAQETLKAQQEHWAHVQTLLSARISELSPRSAPAPAPVRLGLLDSDELDDPLWDAAPVSSVADLLEQNILCL</sequence>